<dbReference type="PANTHER" id="PTHR30121:SF11">
    <property type="entry name" value="AAA+ ATPASE DOMAIN-CONTAINING PROTEIN"/>
    <property type="match status" value="1"/>
</dbReference>
<evidence type="ECO:0000256" key="1">
    <source>
        <dbReference type="SAM" id="MobiDB-lite"/>
    </source>
</evidence>
<dbReference type="InterPro" id="IPR051162">
    <property type="entry name" value="T4SS_component"/>
</dbReference>
<dbReference type="SUPFAM" id="SSF52540">
    <property type="entry name" value="P-loop containing nucleoside triphosphate hydrolases"/>
    <property type="match status" value="1"/>
</dbReference>
<comment type="caution">
    <text evidence="3">The sequence shown here is derived from an EMBL/GenBank/DDBJ whole genome shotgun (WGS) entry which is preliminary data.</text>
</comment>
<organism evidence="3 4">
    <name type="scientific">Candidatus Nomurabacteria bacterium RIFCSPHIGHO2_01_FULL_39_9</name>
    <dbReference type="NCBI Taxonomy" id="1801735"/>
    <lineage>
        <taxon>Bacteria</taxon>
        <taxon>Candidatus Nomuraibacteriota</taxon>
    </lineage>
</organism>
<feature type="compositionally biased region" description="Basic and acidic residues" evidence="1">
    <location>
        <begin position="529"/>
        <end position="554"/>
    </location>
</feature>
<dbReference type="PANTHER" id="PTHR30121">
    <property type="entry name" value="UNCHARACTERIZED PROTEIN YJGR-RELATED"/>
    <property type="match status" value="1"/>
</dbReference>
<reference evidence="3 4" key="1">
    <citation type="journal article" date="2016" name="Nat. Commun.">
        <title>Thousands of microbial genomes shed light on interconnected biogeochemical processes in an aquifer system.</title>
        <authorList>
            <person name="Anantharaman K."/>
            <person name="Brown C.T."/>
            <person name="Hug L.A."/>
            <person name="Sharon I."/>
            <person name="Castelle C.J."/>
            <person name="Probst A.J."/>
            <person name="Thomas B.C."/>
            <person name="Singh A."/>
            <person name="Wilkins M.J."/>
            <person name="Karaoz U."/>
            <person name="Brodie E.L."/>
            <person name="Williams K.H."/>
            <person name="Hubbard S.S."/>
            <person name="Banfield J.F."/>
        </authorList>
    </citation>
    <scope>NUCLEOTIDE SEQUENCE [LARGE SCALE GENOMIC DNA]</scope>
</reference>
<dbReference type="InterPro" id="IPR019476">
    <property type="entry name" value="T4SS_TraD_DNA-bd"/>
</dbReference>
<dbReference type="Pfam" id="PF10412">
    <property type="entry name" value="TrwB_AAD_bind"/>
    <property type="match status" value="1"/>
</dbReference>
<dbReference type="CDD" id="cd01127">
    <property type="entry name" value="TrwB_TraG_TraD_VirD4"/>
    <property type="match status" value="1"/>
</dbReference>
<dbReference type="InterPro" id="IPR027417">
    <property type="entry name" value="P-loop_NTPase"/>
</dbReference>
<feature type="compositionally biased region" description="Basic and acidic residues" evidence="1">
    <location>
        <begin position="562"/>
        <end position="576"/>
    </location>
</feature>
<gene>
    <name evidence="3" type="ORF">A2645_02185</name>
</gene>
<feature type="domain" description="Type IV secretion system coupling protein TraD DNA-binding" evidence="2">
    <location>
        <begin position="30"/>
        <end position="325"/>
    </location>
</feature>
<evidence type="ECO:0000259" key="2">
    <source>
        <dbReference type="Pfam" id="PF10412"/>
    </source>
</evidence>
<dbReference type="Gene3D" id="3.40.50.300">
    <property type="entry name" value="P-loop containing nucleotide triphosphate hydrolases"/>
    <property type="match status" value="2"/>
</dbReference>
<protein>
    <recommendedName>
        <fullName evidence="2">Type IV secretion system coupling protein TraD DNA-binding domain-containing protein</fullName>
    </recommendedName>
</protein>
<evidence type="ECO:0000313" key="4">
    <source>
        <dbReference type="Proteomes" id="UP000182253"/>
    </source>
</evidence>
<sequence>MAGNDKINFFGETDFRGKRLRFGIKELDRAKHLYIIGKTGMGKSTMMENMAIQDIQNGEGLAVIDPHGSFADKMIDYVPEERIGDVIYFAPFDTGFPVSFNVMEDVGRDKRHLVASGLMSAFKKIWIDAWSARMEYILNNTLLALLEFPDATILGVNRMLSDKDYRKAVVDNIKDPSVKSFWKDEFAKYGDKYMQEAGAAIQNKVGQFTSNPLIRNIIGQPKSTFDFRRVMDEKKILIINLSKGQVGEQNASLLGGMLVTKIYLAAMSRADVPPETLRFLPSFYLYVDEFQSFANESFADILSEARKYKLALTIAHQYITQMEESVRDAVFGNVGSTVSFRVGPFDAEVLERAFAPTFTQEDLVNLSFIQIYLTLQINGIGSQPFSATTIGPFPKPKIIFRKEIIENSRKVFARPRDVVELEIEAWHNKNYAVPKEPKERGEFRESGELRVDKWDDQRPPARRTAPFRDRMPMRSYDQKPPSRIRIPEFKEAKEVQEMPQEKPVPLSVLKKKVPQTKNVLELRELLSKVTTKEEKPQAQIEHPKKEEKKEEKPQAEYVPPRIPKEVPKDVLQKILE</sequence>
<dbReference type="EMBL" id="MFTL01000027">
    <property type="protein sequence ID" value="OGI61169.1"/>
    <property type="molecule type" value="Genomic_DNA"/>
</dbReference>
<dbReference type="STRING" id="1801735.A2645_02185"/>
<evidence type="ECO:0000313" key="3">
    <source>
        <dbReference type="EMBL" id="OGI61169.1"/>
    </source>
</evidence>
<feature type="region of interest" description="Disordered" evidence="1">
    <location>
        <begin position="529"/>
        <end position="576"/>
    </location>
</feature>
<name>A0A1F6UV24_9BACT</name>
<accession>A0A1F6UV24</accession>
<proteinExistence type="predicted"/>
<dbReference type="AlphaFoldDB" id="A0A1F6UV24"/>
<dbReference type="Proteomes" id="UP000182253">
    <property type="component" value="Unassembled WGS sequence"/>
</dbReference>